<dbReference type="EMBL" id="VXIS01000046">
    <property type="protein sequence ID" value="KAA8910454.1"/>
    <property type="molecule type" value="Genomic_DNA"/>
</dbReference>
<evidence type="ECO:0000313" key="2">
    <source>
        <dbReference type="EMBL" id="KAA8910454.1"/>
    </source>
</evidence>
<sequence>MHEPLGALQKFRARIFIDDERLIDGVCSAPIEGMLVYWAPNLDNLLLEDSLCTIHGRFIVRGGPAEKVVDPEWEISSFMCFPFPGNPDDEEYLSRLPPPQPAALQGTGICSRPGPTKNTGSMSNHSPGFFGVFLRFSPLTALSDGNPSRRLLRAGSRPPSSSSSLMTRSSFPRQPHSTAHNCPHTSPHPCRTAHPPSIVNETAQLSFNLINPNSPLLC</sequence>
<dbReference type="Proteomes" id="UP000326924">
    <property type="component" value="Unassembled WGS sequence"/>
</dbReference>
<organism evidence="2 3">
    <name type="scientific">Sphaerosporella brunnea</name>
    <dbReference type="NCBI Taxonomy" id="1250544"/>
    <lineage>
        <taxon>Eukaryota</taxon>
        <taxon>Fungi</taxon>
        <taxon>Dikarya</taxon>
        <taxon>Ascomycota</taxon>
        <taxon>Pezizomycotina</taxon>
        <taxon>Pezizomycetes</taxon>
        <taxon>Pezizales</taxon>
        <taxon>Pyronemataceae</taxon>
        <taxon>Sphaerosporella</taxon>
    </lineage>
</organism>
<dbReference type="AlphaFoldDB" id="A0A5J5F3Y0"/>
<name>A0A5J5F3Y0_9PEZI</name>
<proteinExistence type="predicted"/>
<gene>
    <name evidence="2" type="ORF">FN846DRAFT_544167</name>
</gene>
<accession>A0A5J5F3Y0</accession>
<feature type="region of interest" description="Disordered" evidence="1">
    <location>
        <begin position="146"/>
        <end position="196"/>
    </location>
</feature>
<comment type="caution">
    <text evidence="2">The sequence shown here is derived from an EMBL/GenBank/DDBJ whole genome shotgun (WGS) entry which is preliminary data.</text>
</comment>
<reference evidence="2 3" key="1">
    <citation type="submission" date="2019-09" db="EMBL/GenBank/DDBJ databases">
        <title>Draft genome of the ectomycorrhizal ascomycete Sphaerosporella brunnea.</title>
        <authorList>
            <consortium name="DOE Joint Genome Institute"/>
            <person name="Benucci G.M."/>
            <person name="Marozzi G."/>
            <person name="Antonielli L."/>
            <person name="Sanchez S."/>
            <person name="Marco P."/>
            <person name="Wang X."/>
            <person name="Falini L.B."/>
            <person name="Barry K."/>
            <person name="Haridas S."/>
            <person name="Lipzen A."/>
            <person name="Labutti K."/>
            <person name="Grigoriev I.V."/>
            <person name="Murat C."/>
            <person name="Martin F."/>
            <person name="Albertini E."/>
            <person name="Donnini D."/>
            <person name="Bonito G."/>
        </authorList>
    </citation>
    <scope>NUCLEOTIDE SEQUENCE [LARGE SCALE GENOMIC DNA]</scope>
    <source>
        <strain evidence="2 3">Sb_GMNB300</strain>
    </source>
</reference>
<dbReference type="InParanoid" id="A0A5J5F3Y0"/>
<keyword evidence="3" id="KW-1185">Reference proteome</keyword>
<feature type="compositionally biased region" description="Polar residues" evidence="1">
    <location>
        <begin position="175"/>
        <end position="184"/>
    </location>
</feature>
<protein>
    <submittedName>
        <fullName evidence="2">Uncharacterized protein</fullName>
    </submittedName>
</protein>
<feature type="compositionally biased region" description="Low complexity" evidence="1">
    <location>
        <begin position="153"/>
        <end position="173"/>
    </location>
</feature>
<evidence type="ECO:0000256" key="1">
    <source>
        <dbReference type="SAM" id="MobiDB-lite"/>
    </source>
</evidence>
<evidence type="ECO:0000313" key="3">
    <source>
        <dbReference type="Proteomes" id="UP000326924"/>
    </source>
</evidence>